<reference evidence="1 2" key="1">
    <citation type="journal article" date="2015" name="Emerg. Microbes Infect.">
        <title>Characterization of 17 strains belonging to the Mycobacterium simiae complex and description of Mycobacterium paraense sp. nov.</title>
        <authorList>
            <person name="Fusco da Costa A.R."/>
            <person name="Fedrizzi T."/>
            <person name="Lopes M.L."/>
            <person name="Pecorari M."/>
            <person name="Oliveira da Costa W.L."/>
            <person name="Giacobazzi E."/>
            <person name="da Costa Bahia J.R."/>
            <person name="De Sanctis V."/>
            <person name="Batista Lima K.V."/>
            <person name="Bertorelli R."/>
            <person name="Grottola A."/>
            <person name="Fabio A."/>
            <person name="Mariottini A."/>
            <person name="Ferretti P."/>
            <person name="Di Leva F."/>
            <person name="Fregni Serpini G."/>
            <person name="Tagliazucchi S."/>
            <person name="Rumpianesi F."/>
            <person name="Jousson O."/>
            <person name="Segata N."/>
            <person name="Tortoli E."/>
        </authorList>
    </citation>
    <scope>NUCLEOTIDE SEQUENCE [LARGE SCALE GENOMIC DNA]</scope>
    <source>
        <strain evidence="1 2">IEC33</strain>
    </source>
</reference>
<dbReference type="Proteomes" id="UP000193285">
    <property type="component" value="Unassembled WGS sequence"/>
</dbReference>
<evidence type="ECO:0000313" key="2">
    <source>
        <dbReference type="Proteomes" id="UP000193285"/>
    </source>
</evidence>
<dbReference type="PANTHER" id="PTHR30619:SF1">
    <property type="entry name" value="RECOMBINATION PROTEIN 2"/>
    <property type="match status" value="1"/>
</dbReference>
<protein>
    <recommendedName>
        <fullName evidence="3">Metallo-beta-lactamase domain-containing protein</fullName>
    </recommendedName>
</protein>
<dbReference type="EMBL" id="LQPN01000006">
    <property type="protein sequence ID" value="ORW53774.1"/>
    <property type="molecule type" value="Genomic_DNA"/>
</dbReference>
<dbReference type="RefSeq" id="WP_085243770.1">
    <property type="nucleotide sequence ID" value="NZ_LQPN01000006.1"/>
</dbReference>
<dbReference type="Gene3D" id="3.60.15.10">
    <property type="entry name" value="Ribonuclease Z/Hydroxyacylglutathione hydrolase-like"/>
    <property type="match status" value="1"/>
</dbReference>
<dbReference type="SUPFAM" id="SSF56281">
    <property type="entry name" value="Metallo-hydrolase/oxidoreductase"/>
    <property type="match status" value="1"/>
</dbReference>
<dbReference type="PANTHER" id="PTHR30619">
    <property type="entry name" value="DNA INTERNALIZATION/COMPETENCE PROTEIN COMEC/REC2"/>
    <property type="match status" value="1"/>
</dbReference>
<organism evidence="1 2">
    <name type="scientific">Mycobacterium paraense</name>
    <dbReference type="NCBI Taxonomy" id="767916"/>
    <lineage>
        <taxon>Bacteria</taxon>
        <taxon>Bacillati</taxon>
        <taxon>Actinomycetota</taxon>
        <taxon>Actinomycetes</taxon>
        <taxon>Mycobacteriales</taxon>
        <taxon>Mycobacteriaceae</taxon>
        <taxon>Mycobacterium</taxon>
        <taxon>Mycobacterium simiae complex</taxon>
    </lineage>
</organism>
<evidence type="ECO:0008006" key="3">
    <source>
        <dbReference type="Google" id="ProtNLM"/>
    </source>
</evidence>
<name>A0A1X2AQX0_9MYCO</name>
<gene>
    <name evidence="1" type="ORF">AWB90_01300</name>
</gene>
<evidence type="ECO:0000313" key="1">
    <source>
        <dbReference type="EMBL" id="ORW53774.1"/>
    </source>
</evidence>
<dbReference type="AlphaFoldDB" id="A0A1X2AQX0"/>
<dbReference type="OrthoDB" id="2971563at2"/>
<sequence>MLRVEMLPASNGDCLWIEYGSDTEVHRMLIDGGRKRSYPHLRARILALPPKERVFELLIVTHIDNDHIEGVLALLQDAPLNCRFKEIWYNGWRHLDQPPATAPPEDVLGPKEGEFLGVLLEDNQLPWNTAFDGGPVVVPEHGDLPQWRLEGELILTILSPTTKQLTALRQQWRKVIQDAGFQPGNINTMRNLLKQRRYSPINDALGSVQDGPGGGDNSAANGSSIAVLAEYDGARALLTGDAFAGVLEASLARAHFSADEPLVADVWKLSHHGSWDNFTPNLFALVRSSRYLVSTDGSRHYHPHAKTLDYIIENYQGNGRPELVFNYRTPYTEPWTQSSRCKKPFRSTYPAGSVVML</sequence>
<proteinExistence type="predicted"/>
<comment type="caution">
    <text evidence="1">The sequence shown here is derived from an EMBL/GenBank/DDBJ whole genome shotgun (WGS) entry which is preliminary data.</text>
</comment>
<accession>A0A1X2AQX0</accession>
<dbReference type="InterPro" id="IPR036866">
    <property type="entry name" value="RibonucZ/Hydroxyglut_hydro"/>
</dbReference>
<dbReference type="InterPro" id="IPR052159">
    <property type="entry name" value="Competence_DNA_uptake"/>
</dbReference>